<keyword evidence="3" id="KW-1185">Reference proteome</keyword>
<proteinExistence type="predicted"/>
<comment type="caution">
    <text evidence="2">The sequence shown here is derived from an EMBL/GenBank/DDBJ whole genome shotgun (WGS) entry which is preliminary data.</text>
</comment>
<feature type="compositionally biased region" description="Basic and acidic residues" evidence="1">
    <location>
        <begin position="13"/>
        <end position="22"/>
    </location>
</feature>
<dbReference type="EMBL" id="BGZK01000425">
    <property type="protein sequence ID" value="GBP42875.1"/>
    <property type="molecule type" value="Genomic_DNA"/>
</dbReference>
<accession>A0A4C1VYI3</accession>
<evidence type="ECO:0000313" key="2">
    <source>
        <dbReference type="EMBL" id="GBP42875.1"/>
    </source>
</evidence>
<name>A0A4C1VYI3_EUMVA</name>
<reference evidence="2 3" key="1">
    <citation type="journal article" date="2019" name="Commun. Biol.">
        <title>The bagworm genome reveals a unique fibroin gene that provides high tensile strength.</title>
        <authorList>
            <person name="Kono N."/>
            <person name="Nakamura H."/>
            <person name="Ohtoshi R."/>
            <person name="Tomita M."/>
            <person name="Numata K."/>
            <person name="Arakawa K."/>
        </authorList>
    </citation>
    <scope>NUCLEOTIDE SEQUENCE [LARGE SCALE GENOMIC DNA]</scope>
</reference>
<organism evidence="2 3">
    <name type="scientific">Eumeta variegata</name>
    <name type="common">Bagworm moth</name>
    <name type="synonym">Eumeta japonica</name>
    <dbReference type="NCBI Taxonomy" id="151549"/>
    <lineage>
        <taxon>Eukaryota</taxon>
        <taxon>Metazoa</taxon>
        <taxon>Ecdysozoa</taxon>
        <taxon>Arthropoda</taxon>
        <taxon>Hexapoda</taxon>
        <taxon>Insecta</taxon>
        <taxon>Pterygota</taxon>
        <taxon>Neoptera</taxon>
        <taxon>Endopterygota</taxon>
        <taxon>Lepidoptera</taxon>
        <taxon>Glossata</taxon>
        <taxon>Ditrysia</taxon>
        <taxon>Tineoidea</taxon>
        <taxon>Psychidae</taxon>
        <taxon>Oiketicinae</taxon>
        <taxon>Eumeta</taxon>
    </lineage>
</organism>
<feature type="region of interest" description="Disordered" evidence="1">
    <location>
        <begin position="1"/>
        <end position="46"/>
    </location>
</feature>
<sequence length="78" mass="8796">MTACPSFAADGRPWPREAERAGRGPSPRICSGRTITPRPFLDTDFKRGRTNLADDMREGRFSMATTEDKISHVRLMIE</sequence>
<protein>
    <submittedName>
        <fullName evidence="2">Uncharacterized protein</fullName>
    </submittedName>
</protein>
<evidence type="ECO:0000313" key="3">
    <source>
        <dbReference type="Proteomes" id="UP000299102"/>
    </source>
</evidence>
<dbReference type="Proteomes" id="UP000299102">
    <property type="component" value="Unassembled WGS sequence"/>
</dbReference>
<gene>
    <name evidence="2" type="ORF">EVAR_27228_1</name>
</gene>
<evidence type="ECO:0000256" key="1">
    <source>
        <dbReference type="SAM" id="MobiDB-lite"/>
    </source>
</evidence>
<dbReference type="AlphaFoldDB" id="A0A4C1VYI3"/>
<dbReference type="OrthoDB" id="10017160at2759"/>